<dbReference type="InterPro" id="IPR020946">
    <property type="entry name" value="Flavin_mOase-like"/>
</dbReference>
<evidence type="ECO:0000313" key="7">
    <source>
        <dbReference type="Proteomes" id="UP000887540"/>
    </source>
</evidence>
<dbReference type="EC" id="1.-.-.-" evidence="6"/>
<proteinExistence type="inferred from homology"/>
<dbReference type="SUPFAM" id="SSF51905">
    <property type="entry name" value="FAD/NAD(P)-binding domain"/>
    <property type="match status" value="1"/>
</dbReference>
<dbReference type="WBParaSite" id="ACRNAN_Path_457.g1735.t1">
    <property type="protein sequence ID" value="ACRNAN_Path_457.g1735.t1"/>
    <property type="gene ID" value="ACRNAN_Path_457.g1735"/>
</dbReference>
<evidence type="ECO:0000256" key="1">
    <source>
        <dbReference type="ARBA" id="ARBA00009183"/>
    </source>
</evidence>
<dbReference type="AlphaFoldDB" id="A0A914C713"/>
<name>A0A914C713_9BILA</name>
<dbReference type="InterPro" id="IPR050346">
    <property type="entry name" value="FMO-like"/>
</dbReference>
<dbReference type="Gene3D" id="3.50.50.60">
    <property type="entry name" value="FAD/NAD(P)-binding domain"/>
    <property type="match status" value="3"/>
</dbReference>
<dbReference type="InterPro" id="IPR036188">
    <property type="entry name" value="FAD/NAD-bd_sf"/>
</dbReference>
<dbReference type="Pfam" id="PF00743">
    <property type="entry name" value="FMO-like"/>
    <property type="match status" value="2"/>
</dbReference>
<comment type="similarity">
    <text evidence="1 6">Belongs to the FMO family.</text>
</comment>
<dbReference type="PIRSF" id="PIRSF000332">
    <property type="entry name" value="FMO"/>
    <property type="match status" value="1"/>
</dbReference>
<organism evidence="7 8">
    <name type="scientific">Acrobeloides nanus</name>
    <dbReference type="NCBI Taxonomy" id="290746"/>
    <lineage>
        <taxon>Eukaryota</taxon>
        <taxon>Metazoa</taxon>
        <taxon>Ecdysozoa</taxon>
        <taxon>Nematoda</taxon>
        <taxon>Chromadorea</taxon>
        <taxon>Rhabditida</taxon>
        <taxon>Tylenchina</taxon>
        <taxon>Cephalobomorpha</taxon>
        <taxon>Cephaloboidea</taxon>
        <taxon>Cephalobidae</taxon>
        <taxon>Acrobeloides</taxon>
    </lineage>
</organism>
<keyword evidence="3 6" id="KW-0274">FAD</keyword>
<dbReference type="GO" id="GO:0050661">
    <property type="term" value="F:NADP binding"/>
    <property type="evidence" value="ECO:0007669"/>
    <property type="project" value="InterPro"/>
</dbReference>
<evidence type="ECO:0000256" key="6">
    <source>
        <dbReference type="RuleBase" id="RU361177"/>
    </source>
</evidence>
<comment type="cofactor">
    <cofactor evidence="6">
        <name>FAD</name>
        <dbReference type="ChEBI" id="CHEBI:57692"/>
    </cofactor>
</comment>
<sequence length="328" mass="38337">MSKTIGIIGAGPAGICAARRCYEAGYKDIKVFEQASDLGGIWLYSPEINGYSSMYEKLNTNGPKEFMSYEGFPVPDRDGSGRSFISRQDVFEYVKEFAAPIRQFIWIYLLYKEEPGKPKLQLPSNVVQLREVIDADSEGLILNDGQKLNDIDAVIYCTGYRYNFPFFDDSIVRTLEGGKIVTPLFEHVVHRDYLDSLFFIGIPLYSIFALLEEYQVKFALSLIQNRAKLPSRDEIDNWETNRIKELKARNLSLKFFHAFKEPHEQWDYYKRLAQYADVIYAVPNVYIKIDLMNRKFFDERVCTFKRVIYKIVNDEEFTWHDSEMDDYD</sequence>
<dbReference type="Proteomes" id="UP000887540">
    <property type="component" value="Unplaced"/>
</dbReference>
<dbReference type="PRINTS" id="PR00419">
    <property type="entry name" value="ADXRDTASE"/>
</dbReference>
<dbReference type="PANTHER" id="PTHR23023">
    <property type="entry name" value="DIMETHYLANILINE MONOOXYGENASE"/>
    <property type="match status" value="1"/>
</dbReference>
<keyword evidence="5 6" id="KW-0560">Oxidoreductase</keyword>
<evidence type="ECO:0000256" key="2">
    <source>
        <dbReference type="ARBA" id="ARBA00022630"/>
    </source>
</evidence>
<keyword evidence="7" id="KW-1185">Reference proteome</keyword>
<keyword evidence="2 6" id="KW-0285">Flavoprotein</keyword>
<evidence type="ECO:0000256" key="3">
    <source>
        <dbReference type="ARBA" id="ARBA00022827"/>
    </source>
</evidence>
<evidence type="ECO:0000256" key="4">
    <source>
        <dbReference type="ARBA" id="ARBA00022857"/>
    </source>
</evidence>
<protein>
    <recommendedName>
        <fullName evidence="6">Flavin-containing monooxygenase</fullName>
        <ecNumber evidence="6">1.-.-.-</ecNumber>
    </recommendedName>
</protein>
<evidence type="ECO:0000256" key="5">
    <source>
        <dbReference type="ARBA" id="ARBA00023002"/>
    </source>
</evidence>
<evidence type="ECO:0000313" key="8">
    <source>
        <dbReference type="WBParaSite" id="ACRNAN_Path_457.g1735.t1"/>
    </source>
</evidence>
<keyword evidence="4" id="KW-0521">NADP</keyword>
<reference evidence="8" key="1">
    <citation type="submission" date="2022-11" db="UniProtKB">
        <authorList>
            <consortium name="WormBaseParasite"/>
        </authorList>
    </citation>
    <scope>IDENTIFICATION</scope>
</reference>
<accession>A0A914C713</accession>
<keyword evidence="6" id="KW-0503">Monooxygenase</keyword>
<dbReference type="InterPro" id="IPR000960">
    <property type="entry name" value="Flavin_mOase"/>
</dbReference>
<dbReference type="GO" id="GO:0050660">
    <property type="term" value="F:flavin adenine dinucleotide binding"/>
    <property type="evidence" value="ECO:0007669"/>
    <property type="project" value="InterPro"/>
</dbReference>
<dbReference type="GO" id="GO:0004499">
    <property type="term" value="F:N,N-dimethylaniline monooxygenase activity"/>
    <property type="evidence" value="ECO:0007669"/>
    <property type="project" value="InterPro"/>
</dbReference>